<protein>
    <recommendedName>
        <fullName evidence="4">BIG2 domain-containing protein</fullName>
    </recommendedName>
</protein>
<evidence type="ECO:0000313" key="2">
    <source>
        <dbReference type="EMBL" id="QHQ63330.1"/>
    </source>
</evidence>
<evidence type="ECO:0000256" key="1">
    <source>
        <dbReference type="SAM" id="SignalP"/>
    </source>
</evidence>
<dbReference type="InterPro" id="IPR008964">
    <property type="entry name" value="Invasin/intimin_cell_adhesion"/>
</dbReference>
<dbReference type="EMBL" id="CP048000">
    <property type="protein sequence ID" value="QHQ63330.1"/>
    <property type="molecule type" value="Genomic_DNA"/>
</dbReference>
<evidence type="ECO:0000313" key="3">
    <source>
        <dbReference type="Proteomes" id="UP000464314"/>
    </source>
</evidence>
<name>A0A6P1TQ07_9FIRM</name>
<accession>A0A6P1TQ07</accession>
<dbReference type="SUPFAM" id="SSF49373">
    <property type="entry name" value="Invasin/intimin cell-adhesion fragments"/>
    <property type="match status" value="2"/>
</dbReference>
<dbReference type="KEGG" id="anr:Ana3638_23235"/>
<dbReference type="Gene3D" id="2.60.40.1080">
    <property type="match status" value="2"/>
</dbReference>
<keyword evidence="3" id="KW-1185">Reference proteome</keyword>
<reference evidence="2 3" key="1">
    <citation type="submission" date="2020-01" db="EMBL/GenBank/DDBJ databases">
        <title>Genome analysis of Anaerocolumna sp. CBA3638.</title>
        <authorList>
            <person name="Kim J."/>
            <person name="Roh S.W."/>
        </authorList>
    </citation>
    <scope>NUCLEOTIDE SEQUENCE [LARGE SCALE GENOMIC DNA]</scope>
    <source>
        <strain evidence="2 3">CBA3638</strain>
    </source>
</reference>
<feature type="chain" id="PRO_5039255146" description="BIG2 domain-containing protein" evidence="1">
    <location>
        <begin position="24"/>
        <end position="434"/>
    </location>
</feature>
<dbReference type="RefSeq" id="WP_161840152.1">
    <property type="nucleotide sequence ID" value="NZ_CP048000.1"/>
</dbReference>
<feature type="signal peptide" evidence="1">
    <location>
        <begin position="1"/>
        <end position="23"/>
    </location>
</feature>
<gene>
    <name evidence="2" type="ORF">Ana3638_23235</name>
</gene>
<evidence type="ECO:0008006" key="4">
    <source>
        <dbReference type="Google" id="ProtNLM"/>
    </source>
</evidence>
<organism evidence="2 3">
    <name type="scientific">Anaerocolumna sedimenticola</name>
    <dbReference type="NCBI Taxonomy" id="2696063"/>
    <lineage>
        <taxon>Bacteria</taxon>
        <taxon>Bacillati</taxon>
        <taxon>Bacillota</taxon>
        <taxon>Clostridia</taxon>
        <taxon>Lachnospirales</taxon>
        <taxon>Lachnospiraceae</taxon>
        <taxon>Anaerocolumna</taxon>
    </lineage>
</organism>
<sequence>MKQPKIKVTQLLLLIVLCCALMAGNFLTTGTVAEAAAKKAAVSTTQMTIPVGKMDSKICWNTSSWELSNAQKLTVKNAVKGATYQFTSSSTKVVTIAKTGGYLTGVKAGSATITCTQTYKGKKTTVGKCKVTVKNAALTVSDYGNEFPVGSGGFSLYDYYASSDSLFSVTYRNPKATYTLTSDNENFSMKEVKYDASKAKEVTDNAEFQSILKDFIGSRYFYGYQFTAKKAGTYTVTVKETYNKKARTLGSFKVVIKDTAISESQKNLLLGDSLNALTLLTYAKANTQYYFEIKDYDETNPDNNVLSLNQDGSELYINANKTGTAEVTVKEGSEQGTVIGTVTFTVSEAPCQSIILDSNEYTTYVGDDFYIYFDLEPWDTTDQVTIESENPDVLKVEYNQEEGWIYTPLKVGEANVTIKCGSQSATCKVIVEEY</sequence>
<dbReference type="Proteomes" id="UP000464314">
    <property type="component" value="Chromosome"/>
</dbReference>
<keyword evidence="1" id="KW-0732">Signal</keyword>
<dbReference type="AlphaFoldDB" id="A0A6P1TQ07"/>
<proteinExistence type="predicted"/>